<dbReference type="Pfam" id="PF00386">
    <property type="entry name" value="C1q"/>
    <property type="match status" value="1"/>
</dbReference>
<protein>
    <submittedName>
        <fullName evidence="5">C1QL</fullName>
    </submittedName>
</protein>
<organism evidence="5 6">
    <name type="scientific">Mytilus edulis</name>
    <name type="common">Blue mussel</name>
    <dbReference type="NCBI Taxonomy" id="6550"/>
    <lineage>
        <taxon>Eukaryota</taxon>
        <taxon>Metazoa</taxon>
        <taxon>Spiralia</taxon>
        <taxon>Lophotrochozoa</taxon>
        <taxon>Mollusca</taxon>
        <taxon>Bivalvia</taxon>
        <taxon>Autobranchia</taxon>
        <taxon>Pteriomorphia</taxon>
        <taxon>Mytilida</taxon>
        <taxon>Mytiloidea</taxon>
        <taxon>Mytilidae</taxon>
        <taxon>Mytilinae</taxon>
        <taxon>Mytilus</taxon>
    </lineage>
</organism>
<dbReference type="EMBL" id="CAJPWZ010000579">
    <property type="protein sequence ID" value="CAG2196843.1"/>
    <property type="molecule type" value="Genomic_DNA"/>
</dbReference>
<keyword evidence="3" id="KW-0732">Signal</keyword>
<name>A0A8S3QPB8_MYTED</name>
<dbReference type="PANTHER" id="PTHR22923">
    <property type="entry name" value="CEREBELLIN-RELATED"/>
    <property type="match status" value="1"/>
</dbReference>
<dbReference type="InterPro" id="IPR008983">
    <property type="entry name" value="Tumour_necrosis_fac-like_dom"/>
</dbReference>
<dbReference type="InterPro" id="IPR050822">
    <property type="entry name" value="Cerebellin_Synaptic_Org"/>
</dbReference>
<keyword evidence="2" id="KW-0964">Secreted</keyword>
<dbReference type="PROSITE" id="PS50871">
    <property type="entry name" value="C1Q"/>
    <property type="match status" value="1"/>
</dbReference>
<evidence type="ECO:0000259" key="4">
    <source>
        <dbReference type="PROSITE" id="PS50871"/>
    </source>
</evidence>
<evidence type="ECO:0000313" key="6">
    <source>
        <dbReference type="Proteomes" id="UP000683360"/>
    </source>
</evidence>
<dbReference type="Proteomes" id="UP000683360">
    <property type="component" value="Unassembled WGS sequence"/>
</dbReference>
<comment type="caution">
    <text evidence="5">The sequence shown here is derived from an EMBL/GenBank/DDBJ whole genome shotgun (WGS) entry which is preliminary data.</text>
</comment>
<evidence type="ECO:0000256" key="2">
    <source>
        <dbReference type="ARBA" id="ARBA00022525"/>
    </source>
</evidence>
<proteinExistence type="predicted"/>
<evidence type="ECO:0000256" key="1">
    <source>
        <dbReference type="ARBA" id="ARBA00004613"/>
    </source>
</evidence>
<dbReference type="OrthoDB" id="6040257at2759"/>
<dbReference type="PANTHER" id="PTHR22923:SF116">
    <property type="entry name" value="C1Q DOMAIN-CONTAINING PROTEIN"/>
    <property type="match status" value="1"/>
</dbReference>
<comment type="subcellular location">
    <subcellularLocation>
        <location evidence="1">Secreted</location>
    </subcellularLocation>
</comment>
<dbReference type="SUPFAM" id="SSF49842">
    <property type="entry name" value="TNF-like"/>
    <property type="match status" value="1"/>
</dbReference>
<dbReference type="GO" id="GO:0005576">
    <property type="term" value="C:extracellular region"/>
    <property type="evidence" value="ECO:0007669"/>
    <property type="project" value="UniProtKB-SubCell"/>
</dbReference>
<accession>A0A8S3QPB8</accession>
<dbReference type="InterPro" id="IPR001073">
    <property type="entry name" value="C1q_dom"/>
</dbReference>
<evidence type="ECO:0000256" key="3">
    <source>
        <dbReference type="ARBA" id="ARBA00022729"/>
    </source>
</evidence>
<dbReference type="SMART" id="SM00110">
    <property type="entry name" value="C1Q"/>
    <property type="match status" value="1"/>
</dbReference>
<reference evidence="5" key="1">
    <citation type="submission" date="2021-03" db="EMBL/GenBank/DDBJ databases">
        <authorList>
            <person name="Bekaert M."/>
        </authorList>
    </citation>
    <scope>NUCLEOTIDE SEQUENCE</scope>
</reference>
<dbReference type="Gene3D" id="2.60.120.40">
    <property type="match status" value="1"/>
</dbReference>
<dbReference type="AlphaFoldDB" id="A0A8S3QPB8"/>
<evidence type="ECO:0000313" key="5">
    <source>
        <dbReference type="EMBL" id="CAG2196843.1"/>
    </source>
</evidence>
<keyword evidence="6" id="KW-1185">Reference proteome</keyword>
<dbReference type="PRINTS" id="PR00007">
    <property type="entry name" value="COMPLEMNTC1Q"/>
</dbReference>
<gene>
    <name evidence="5" type="ORF">MEDL_11708</name>
</gene>
<feature type="domain" description="C1q" evidence="4">
    <location>
        <begin position="73"/>
        <end position="206"/>
    </location>
</feature>
<sequence>MQAMKNNCKCQMIGTVQSGLADQGFTYVVFLALFPLFWSPVQSKNCCSNNKLMRSIKYQFNLMNPDECGGETSDRVKTAFSANLHKHLSKVTQHTKIIFGTVITNIGVNYDKTTGVFTSPRHGTFYFSWTMFTNPGGSCPTELVKNGNSVGLANHTWNEGSKWNHSSTQSGVLSLKKHDKIWIRMIVTGEGYCYSGIWTSFNGFEI</sequence>